<evidence type="ECO:0000256" key="1">
    <source>
        <dbReference type="ARBA" id="ARBA00022630"/>
    </source>
</evidence>
<evidence type="ECO:0000259" key="4">
    <source>
        <dbReference type="Pfam" id="PF01494"/>
    </source>
</evidence>
<gene>
    <name evidence="5" type="ORF">F4561_006043</name>
</gene>
<dbReference type="GO" id="GO:0006744">
    <property type="term" value="P:ubiquinone biosynthetic process"/>
    <property type="evidence" value="ECO:0007669"/>
    <property type="project" value="TreeGrafter"/>
</dbReference>
<sequence>MLFRAPLEQYLETGFGQFVIDQPGLGGGLTTYGDGRWALFLTGDDTERDEDTLREMVLRAIGRRDIDVEVITTGRWEVTASIAERYSEGRVFLAGDAAHTLPPNRGGYSANTGIEDAHNLAWKLAAVLAGDSAPALLATYEAERRPIAWLCHDQIFAHNDGLRRREQGGPTVAAPLPPSAAMPDISETSASRARAPLY</sequence>
<dbReference type="Gene3D" id="3.50.50.60">
    <property type="entry name" value="FAD/NAD(P)-binding domain"/>
    <property type="match status" value="1"/>
</dbReference>
<dbReference type="InterPro" id="IPR002938">
    <property type="entry name" value="FAD-bd"/>
</dbReference>
<comment type="caution">
    <text evidence="5">The sequence shown here is derived from an EMBL/GenBank/DDBJ whole genome shotgun (WGS) entry which is preliminary data.</text>
</comment>
<proteinExistence type="predicted"/>
<dbReference type="EMBL" id="JACHJT010000002">
    <property type="protein sequence ID" value="MBB4935149.1"/>
    <property type="molecule type" value="Genomic_DNA"/>
</dbReference>
<dbReference type="GO" id="GO:0016709">
    <property type="term" value="F:oxidoreductase activity, acting on paired donors, with incorporation or reduction of molecular oxygen, NAD(P)H as one donor, and incorporation of one atom of oxygen"/>
    <property type="evidence" value="ECO:0007669"/>
    <property type="project" value="UniProtKB-ARBA"/>
</dbReference>
<dbReference type="PANTHER" id="PTHR43004:SF6">
    <property type="entry name" value="FAD_NAD(P)-BINDING OXIDOREDUCTASE FAMILY PROTEIN"/>
    <property type="match status" value="1"/>
</dbReference>
<protein>
    <submittedName>
        <fullName evidence="5">2-polyprenyl-6-methoxyphenol hydroxylase-like FAD-dependent oxidoreductase</fullName>
    </submittedName>
</protein>
<reference evidence="5 6" key="1">
    <citation type="submission" date="2020-08" db="EMBL/GenBank/DDBJ databases">
        <title>Sequencing the genomes of 1000 actinobacteria strains.</title>
        <authorList>
            <person name="Klenk H.-P."/>
        </authorList>
    </citation>
    <scope>NUCLEOTIDE SEQUENCE [LARGE SCALE GENOMIC DNA]</scope>
    <source>
        <strain evidence="5 6">DSM 102030</strain>
    </source>
</reference>
<evidence type="ECO:0000256" key="3">
    <source>
        <dbReference type="SAM" id="MobiDB-lite"/>
    </source>
</evidence>
<evidence type="ECO:0000256" key="2">
    <source>
        <dbReference type="ARBA" id="ARBA00022827"/>
    </source>
</evidence>
<dbReference type="PANTHER" id="PTHR43004">
    <property type="entry name" value="TRK SYSTEM POTASSIUM UPTAKE PROTEIN"/>
    <property type="match status" value="1"/>
</dbReference>
<keyword evidence="6" id="KW-1185">Reference proteome</keyword>
<feature type="region of interest" description="Disordered" evidence="3">
    <location>
        <begin position="164"/>
        <end position="198"/>
    </location>
</feature>
<dbReference type="InterPro" id="IPR050641">
    <property type="entry name" value="RIFMO-like"/>
</dbReference>
<organism evidence="5 6">
    <name type="scientific">Lipingzhangella halophila</name>
    <dbReference type="NCBI Taxonomy" id="1783352"/>
    <lineage>
        <taxon>Bacteria</taxon>
        <taxon>Bacillati</taxon>
        <taxon>Actinomycetota</taxon>
        <taxon>Actinomycetes</taxon>
        <taxon>Streptosporangiales</taxon>
        <taxon>Nocardiopsidaceae</taxon>
        <taxon>Lipingzhangella</taxon>
    </lineage>
</organism>
<dbReference type="Gene3D" id="3.30.9.10">
    <property type="entry name" value="D-Amino Acid Oxidase, subunit A, domain 2"/>
    <property type="match status" value="1"/>
</dbReference>
<dbReference type="GO" id="GO:0071949">
    <property type="term" value="F:FAD binding"/>
    <property type="evidence" value="ECO:0007669"/>
    <property type="project" value="InterPro"/>
</dbReference>
<dbReference type="PRINTS" id="PR00420">
    <property type="entry name" value="RNGMNOXGNASE"/>
</dbReference>
<dbReference type="Pfam" id="PF01494">
    <property type="entry name" value="FAD_binding_3"/>
    <property type="match status" value="1"/>
</dbReference>
<evidence type="ECO:0000313" key="5">
    <source>
        <dbReference type="EMBL" id="MBB4935149.1"/>
    </source>
</evidence>
<dbReference type="AlphaFoldDB" id="A0A7W7RNC4"/>
<name>A0A7W7RNC4_9ACTN</name>
<accession>A0A7W7RNC4</accession>
<dbReference type="Proteomes" id="UP000523007">
    <property type="component" value="Unassembled WGS sequence"/>
</dbReference>
<feature type="domain" description="FAD-binding" evidence="4">
    <location>
        <begin position="41"/>
        <end position="151"/>
    </location>
</feature>
<evidence type="ECO:0000313" key="6">
    <source>
        <dbReference type="Proteomes" id="UP000523007"/>
    </source>
</evidence>
<keyword evidence="1" id="KW-0285">Flavoprotein</keyword>
<dbReference type="InterPro" id="IPR036188">
    <property type="entry name" value="FAD/NAD-bd_sf"/>
</dbReference>
<dbReference type="SUPFAM" id="SSF51905">
    <property type="entry name" value="FAD/NAD(P)-binding domain"/>
    <property type="match status" value="1"/>
</dbReference>
<keyword evidence="2" id="KW-0274">FAD</keyword>
<dbReference type="RefSeq" id="WP_312885700.1">
    <property type="nucleotide sequence ID" value="NZ_JACHJT010000002.1"/>
</dbReference>